<accession>A0ACB9IYB8</accession>
<gene>
    <name evidence="1" type="ORF">L1987_17549</name>
</gene>
<sequence>MYSSIFLGSYLVSRSLPIEFCLFLSVIPLMLRGLLPLTTIEDDDDCGKWSQSCVKWNICSRNDSDRGCYDFWKNVLVEWQFMVLAN</sequence>
<dbReference type="Proteomes" id="UP001056120">
    <property type="component" value="Linkage Group LG06"/>
</dbReference>
<dbReference type="EMBL" id="CM042023">
    <property type="protein sequence ID" value="KAI3812837.1"/>
    <property type="molecule type" value="Genomic_DNA"/>
</dbReference>
<reference evidence="1 2" key="2">
    <citation type="journal article" date="2022" name="Mol. Ecol. Resour.">
        <title>The genomes of chicory, endive, great burdock and yacon provide insights into Asteraceae paleo-polyploidization history and plant inulin production.</title>
        <authorList>
            <person name="Fan W."/>
            <person name="Wang S."/>
            <person name="Wang H."/>
            <person name="Wang A."/>
            <person name="Jiang F."/>
            <person name="Liu H."/>
            <person name="Zhao H."/>
            <person name="Xu D."/>
            <person name="Zhang Y."/>
        </authorList>
    </citation>
    <scope>NUCLEOTIDE SEQUENCE [LARGE SCALE GENOMIC DNA]</scope>
    <source>
        <strain evidence="2">cv. Yunnan</strain>
        <tissue evidence="1">Leaves</tissue>
    </source>
</reference>
<protein>
    <submittedName>
        <fullName evidence="1">Uncharacterized protein</fullName>
    </submittedName>
</protein>
<evidence type="ECO:0000313" key="2">
    <source>
        <dbReference type="Proteomes" id="UP001056120"/>
    </source>
</evidence>
<reference evidence="2" key="1">
    <citation type="journal article" date="2022" name="Mol. Ecol. Resour.">
        <title>The genomes of chicory, endive, great burdock and yacon provide insights into Asteraceae palaeo-polyploidization history and plant inulin production.</title>
        <authorList>
            <person name="Fan W."/>
            <person name="Wang S."/>
            <person name="Wang H."/>
            <person name="Wang A."/>
            <person name="Jiang F."/>
            <person name="Liu H."/>
            <person name="Zhao H."/>
            <person name="Xu D."/>
            <person name="Zhang Y."/>
        </authorList>
    </citation>
    <scope>NUCLEOTIDE SEQUENCE [LARGE SCALE GENOMIC DNA]</scope>
    <source>
        <strain evidence="2">cv. Yunnan</strain>
    </source>
</reference>
<organism evidence="1 2">
    <name type="scientific">Smallanthus sonchifolius</name>
    <dbReference type="NCBI Taxonomy" id="185202"/>
    <lineage>
        <taxon>Eukaryota</taxon>
        <taxon>Viridiplantae</taxon>
        <taxon>Streptophyta</taxon>
        <taxon>Embryophyta</taxon>
        <taxon>Tracheophyta</taxon>
        <taxon>Spermatophyta</taxon>
        <taxon>Magnoliopsida</taxon>
        <taxon>eudicotyledons</taxon>
        <taxon>Gunneridae</taxon>
        <taxon>Pentapetalae</taxon>
        <taxon>asterids</taxon>
        <taxon>campanulids</taxon>
        <taxon>Asterales</taxon>
        <taxon>Asteraceae</taxon>
        <taxon>Asteroideae</taxon>
        <taxon>Heliantheae alliance</taxon>
        <taxon>Millerieae</taxon>
        <taxon>Smallanthus</taxon>
    </lineage>
</organism>
<evidence type="ECO:0000313" key="1">
    <source>
        <dbReference type="EMBL" id="KAI3812837.1"/>
    </source>
</evidence>
<name>A0ACB9IYB8_9ASTR</name>
<proteinExistence type="predicted"/>
<comment type="caution">
    <text evidence="1">The sequence shown here is derived from an EMBL/GenBank/DDBJ whole genome shotgun (WGS) entry which is preliminary data.</text>
</comment>
<keyword evidence="2" id="KW-1185">Reference proteome</keyword>